<dbReference type="EMBL" id="AP014963">
    <property type="protein sequence ID" value="BAT00711.1"/>
    <property type="molecule type" value="Genomic_DNA"/>
</dbReference>
<evidence type="ECO:0000313" key="3">
    <source>
        <dbReference type="Proteomes" id="UP000059680"/>
    </source>
</evidence>
<protein>
    <submittedName>
        <fullName evidence="2">Os07g0231216 protein</fullName>
    </submittedName>
</protein>
<evidence type="ECO:0000313" key="2">
    <source>
        <dbReference type="EMBL" id="BAT00711.1"/>
    </source>
</evidence>
<proteinExistence type="predicted"/>
<feature type="region of interest" description="Disordered" evidence="1">
    <location>
        <begin position="1"/>
        <end position="56"/>
    </location>
</feature>
<organism evidence="2 3">
    <name type="scientific">Oryza sativa subsp. japonica</name>
    <name type="common">Rice</name>
    <dbReference type="NCBI Taxonomy" id="39947"/>
    <lineage>
        <taxon>Eukaryota</taxon>
        <taxon>Viridiplantae</taxon>
        <taxon>Streptophyta</taxon>
        <taxon>Embryophyta</taxon>
        <taxon>Tracheophyta</taxon>
        <taxon>Spermatophyta</taxon>
        <taxon>Magnoliopsida</taxon>
        <taxon>Liliopsida</taxon>
        <taxon>Poales</taxon>
        <taxon>Poaceae</taxon>
        <taxon>BOP clade</taxon>
        <taxon>Oryzoideae</taxon>
        <taxon>Oryzeae</taxon>
        <taxon>Oryzinae</taxon>
        <taxon>Oryza</taxon>
        <taxon>Oryza sativa</taxon>
    </lineage>
</organism>
<accession>A0A0P0X3Z8</accession>
<name>A0A0P0X3Z8_ORYSJ</name>
<reference evidence="3" key="1">
    <citation type="journal article" date="2005" name="Nature">
        <title>The map-based sequence of the rice genome.</title>
        <authorList>
            <consortium name="International rice genome sequencing project (IRGSP)"/>
            <person name="Matsumoto T."/>
            <person name="Wu J."/>
            <person name="Kanamori H."/>
            <person name="Katayose Y."/>
            <person name="Fujisawa M."/>
            <person name="Namiki N."/>
            <person name="Mizuno H."/>
            <person name="Yamamoto K."/>
            <person name="Antonio B.A."/>
            <person name="Baba T."/>
            <person name="Sakata K."/>
            <person name="Nagamura Y."/>
            <person name="Aoki H."/>
            <person name="Arikawa K."/>
            <person name="Arita K."/>
            <person name="Bito T."/>
            <person name="Chiden Y."/>
            <person name="Fujitsuka N."/>
            <person name="Fukunaka R."/>
            <person name="Hamada M."/>
            <person name="Harada C."/>
            <person name="Hayashi A."/>
            <person name="Hijishita S."/>
            <person name="Honda M."/>
            <person name="Hosokawa S."/>
            <person name="Ichikawa Y."/>
            <person name="Idonuma A."/>
            <person name="Iijima M."/>
            <person name="Ikeda M."/>
            <person name="Ikeno M."/>
            <person name="Ito K."/>
            <person name="Ito S."/>
            <person name="Ito T."/>
            <person name="Ito Y."/>
            <person name="Ito Y."/>
            <person name="Iwabuchi A."/>
            <person name="Kamiya K."/>
            <person name="Karasawa W."/>
            <person name="Kurita K."/>
            <person name="Katagiri S."/>
            <person name="Kikuta A."/>
            <person name="Kobayashi H."/>
            <person name="Kobayashi N."/>
            <person name="Machita K."/>
            <person name="Maehara T."/>
            <person name="Masukawa M."/>
            <person name="Mizubayashi T."/>
            <person name="Mukai Y."/>
            <person name="Nagasaki H."/>
            <person name="Nagata Y."/>
            <person name="Naito S."/>
            <person name="Nakashima M."/>
            <person name="Nakama Y."/>
            <person name="Nakamichi Y."/>
            <person name="Nakamura M."/>
            <person name="Meguro A."/>
            <person name="Negishi M."/>
            <person name="Ohta I."/>
            <person name="Ohta T."/>
            <person name="Okamoto M."/>
            <person name="Ono N."/>
            <person name="Saji S."/>
            <person name="Sakaguchi M."/>
            <person name="Sakai K."/>
            <person name="Shibata M."/>
            <person name="Shimokawa T."/>
            <person name="Song J."/>
            <person name="Takazaki Y."/>
            <person name="Terasawa K."/>
            <person name="Tsugane M."/>
            <person name="Tsuji K."/>
            <person name="Ueda S."/>
            <person name="Waki K."/>
            <person name="Yamagata H."/>
            <person name="Yamamoto M."/>
            <person name="Yamamoto S."/>
            <person name="Yamane H."/>
            <person name="Yoshiki S."/>
            <person name="Yoshihara R."/>
            <person name="Yukawa K."/>
            <person name="Zhong H."/>
            <person name="Yano M."/>
            <person name="Yuan Q."/>
            <person name="Ouyang S."/>
            <person name="Liu J."/>
            <person name="Jones K.M."/>
            <person name="Gansberger K."/>
            <person name="Moffat K."/>
            <person name="Hill J."/>
            <person name="Bera J."/>
            <person name="Fadrosh D."/>
            <person name="Jin S."/>
            <person name="Johri S."/>
            <person name="Kim M."/>
            <person name="Overton L."/>
            <person name="Reardon M."/>
            <person name="Tsitrin T."/>
            <person name="Vuong H."/>
            <person name="Weaver B."/>
            <person name="Ciecko A."/>
            <person name="Tallon L."/>
            <person name="Jackson J."/>
            <person name="Pai G."/>
            <person name="Aken S.V."/>
            <person name="Utterback T."/>
            <person name="Reidmuller S."/>
            <person name="Feldblyum T."/>
            <person name="Hsiao J."/>
            <person name="Zismann V."/>
            <person name="Iobst S."/>
            <person name="de Vazeille A.R."/>
            <person name="Buell C.R."/>
            <person name="Ying K."/>
            <person name="Li Y."/>
            <person name="Lu T."/>
            <person name="Huang Y."/>
            <person name="Zhao Q."/>
            <person name="Feng Q."/>
            <person name="Zhang L."/>
            <person name="Zhu J."/>
            <person name="Weng Q."/>
            <person name="Mu J."/>
            <person name="Lu Y."/>
            <person name="Fan D."/>
            <person name="Liu Y."/>
            <person name="Guan J."/>
            <person name="Zhang Y."/>
            <person name="Yu S."/>
            <person name="Liu X."/>
            <person name="Zhang Y."/>
            <person name="Hong G."/>
            <person name="Han B."/>
            <person name="Choisne N."/>
            <person name="Demange N."/>
            <person name="Orjeda G."/>
            <person name="Samain S."/>
            <person name="Cattolico L."/>
            <person name="Pelletier E."/>
            <person name="Couloux A."/>
            <person name="Segurens B."/>
            <person name="Wincker P."/>
            <person name="D'Hont A."/>
            <person name="Scarpelli C."/>
            <person name="Weissenbach J."/>
            <person name="Salanoubat M."/>
            <person name="Quetier F."/>
            <person name="Yu Y."/>
            <person name="Kim H.R."/>
            <person name="Rambo T."/>
            <person name="Currie J."/>
            <person name="Collura K."/>
            <person name="Luo M."/>
            <person name="Yang T."/>
            <person name="Ammiraju J.S.S."/>
            <person name="Engler F."/>
            <person name="Soderlund C."/>
            <person name="Wing R.A."/>
            <person name="Palmer L.E."/>
            <person name="de la Bastide M."/>
            <person name="Spiegel L."/>
            <person name="Nascimento L."/>
            <person name="Zutavern T."/>
            <person name="O'Shaughnessy A."/>
            <person name="Dike S."/>
            <person name="Dedhia N."/>
            <person name="Preston R."/>
            <person name="Balija V."/>
            <person name="McCombie W.R."/>
            <person name="Chow T."/>
            <person name="Chen H."/>
            <person name="Chung M."/>
            <person name="Chen C."/>
            <person name="Shaw J."/>
            <person name="Wu H."/>
            <person name="Hsiao K."/>
            <person name="Chao Y."/>
            <person name="Chu M."/>
            <person name="Cheng C."/>
            <person name="Hour A."/>
            <person name="Lee P."/>
            <person name="Lin S."/>
            <person name="Lin Y."/>
            <person name="Liou J."/>
            <person name="Liu S."/>
            <person name="Hsing Y."/>
            <person name="Raghuvanshi S."/>
            <person name="Mohanty A."/>
            <person name="Bharti A.K."/>
            <person name="Gaur A."/>
            <person name="Gupta V."/>
            <person name="Kumar D."/>
            <person name="Ravi V."/>
            <person name="Vij S."/>
            <person name="Kapur A."/>
            <person name="Khurana P."/>
            <person name="Khurana P."/>
            <person name="Khurana J.P."/>
            <person name="Tyagi A.K."/>
            <person name="Gaikwad K."/>
            <person name="Singh A."/>
            <person name="Dalal V."/>
            <person name="Srivastava S."/>
            <person name="Dixit A."/>
            <person name="Pal A.K."/>
            <person name="Ghazi I.A."/>
            <person name="Yadav M."/>
            <person name="Pandit A."/>
            <person name="Bhargava A."/>
            <person name="Sureshbabu K."/>
            <person name="Batra K."/>
            <person name="Sharma T.R."/>
            <person name="Mohapatra T."/>
            <person name="Singh N.K."/>
            <person name="Messing J."/>
            <person name="Nelson A.B."/>
            <person name="Fuks G."/>
            <person name="Kavchok S."/>
            <person name="Keizer G."/>
            <person name="Linton E."/>
            <person name="Llaca V."/>
            <person name="Song R."/>
            <person name="Tanyolac B."/>
            <person name="Young S."/>
            <person name="Ho-Il K."/>
            <person name="Hahn J.H."/>
            <person name="Sangsakoo G."/>
            <person name="Vanavichit A."/>
            <person name="de Mattos Luiz.A.T."/>
            <person name="Zimmer P.D."/>
            <person name="Malone G."/>
            <person name="Dellagostin O."/>
            <person name="de Oliveira A.C."/>
            <person name="Bevan M."/>
            <person name="Bancroft I."/>
            <person name="Minx P."/>
            <person name="Cordum H."/>
            <person name="Wilson R."/>
            <person name="Cheng Z."/>
            <person name="Jin W."/>
            <person name="Jiang J."/>
            <person name="Leong S.A."/>
            <person name="Iwama H."/>
            <person name="Gojobori T."/>
            <person name="Itoh T."/>
            <person name="Niimura Y."/>
            <person name="Fujii Y."/>
            <person name="Habara T."/>
            <person name="Sakai H."/>
            <person name="Sato Y."/>
            <person name="Wilson G."/>
            <person name="Kumar K."/>
            <person name="McCouch S."/>
            <person name="Juretic N."/>
            <person name="Hoen D."/>
            <person name="Wright S."/>
            <person name="Bruskiewich R."/>
            <person name="Bureau T."/>
            <person name="Miyao A."/>
            <person name="Hirochika H."/>
            <person name="Nishikawa T."/>
            <person name="Kadowaki K."/>
            <person name="Sugiura M."/>
            <person name="Burr B."/>
            <person name="Sasaki T."/>
        </authorList>
    </citation>
    <scope>NUCLEOTIDE SEQUENCE [LARGE SCALE GENOMIC DNA]</scope>
    <source>
        <strain evidence="3">cv. Nipponbare</strain>
    </source>
</reference>
<reference evidence="2 3" key="3">
    <citation type="journal article" date="2013" name="Rice">
        <title>Improvement of the Oryza sativa Nipponbare reference genome using next generation sequence and optical map data.</title>
        <authorList>
            <person name="Kawahara Y."/>
            <person name="de la Bastide M."/>
            <person name="Hamilton J.P."/>
            <person name="Kanamori H."/>
            <person name="McCombie W.R."/>
            <person name="Ouyang S."/>
            <person name="Schwartz D.C."/>
            <person name="Tanaka T."/>
            <person name="Wu J."/>
            <person name="Zhou S."/>
            <person name="Childs K.L."/>
            <person name="Davidson R.M."/>
            <person name="Lin H."/>
            <person name="Quesada-Ocampo L."/>
            <person name="Vaillancourt B."/>
            <person name="Sakai H."/>
            <person name="Lee S.S."/>
            <person name="Kim J."/>
            <person name="Numa H."/>
            <person name="Itoh T."/>
            <person name="Buell C.R."/>
            <person name="Matsumoto T."/>
        </authorList>
    </citation>
    <scope>NUCLEOTIDE SEQUENCE [LARGE SCALE GENOMIC DNA]</scope>
    <source>
        <strain evidence="3">cv. Nipponbare</strain>
    </source>
</reference>
<reference evidence="2 3" key="2">
    <citation type="journal article" date="2013" name="Plant Cell Physiol.">
        <title>Rice Annotation Project Database (RAP-DB): an integrative and interactive database for rice genomics.</title>
        <authorList>
            <person name="Sakai H."/>
            <person name="Lee S.S."/>
            <person name="Tanaka T."/>
            <person name="Numa H."/>
            <person name="Kim J."/>
            <person name="Kawahara Y."/>
            <person name="Wakimoto H."/>
            <person name="Yang C.C."/>
            <person name="Iwamoto M."/>
            <person name="Abe T."/>
            <person name="Yamada Y."/>
            <person name="Muto A."/>
            <person name="Inokuchi H."/>
            <person name="Ikemura T."/>
            <person name="Matsumoto T."/>
            <person name="Sasaki T."/>
            <person name="Itoh T."/>
        </authorList>
    </citation>
    <scope>NUCLEOTIDE SEQUENCE [LARGE SCALE GENOMIC DNA]</scope>
    <source>
        <strain evidence="3">cv. Nipponbare</strain>
    </source>
</reference>
<dbReference type="AlphaFoldDB" id="A0A0P0X3Z8"/>
<keyword evidence="3" id="KW-1185">Reference proteome</keyword>
<dbReference type="InParanoid" id="A0A0P0X3Z8"/>
<dbReference type="Proteomes" id="UP000059680">
    <property type="component" value="Chromosome 7"/>
</dbReference>
<sequence length="86" mass="9714">MAKSTNDEDEENSRRRQTHPTDVDEDDDVGDPVNSGVTADENDEDAHQCLHSRSTMKKCQADEVEELVMMSVIKIHQTAKKISKLE</sequence>
<evidence type="ECO:0000256" key="1">
    <source>
        <dbReference type="SAM" id="MobiDB-lite"/>
    </source>
</evidence>
<gene>
    <name evidence="2" type="ordered locus">Os07g0231216</name>
    <name evidence="2" type="ORF">OSNPB_070231216</name>
</gene>
<dbReference type="PaxDb" id="39947-A0A0P0X3Z8"/>